<dbReference type="WBParaSite" id="jg15395">
    <property type="protein sequence ID" value="jg15395"/>
    <property type="gene ID" value="jg15395"/>
</dbReference>
<feature type="compositionally biased region" description="Basic and acidic residues" evidence="1">
    <location>
        <begin position="82"/>
        <end position="95"/>
    </location>
</feature>
<name>A0A915D321_9BILA</name>
<evidence type="ECO:0000313" key="3">
    <source>
        <dbReference type="WBParaSite" id="jg15395"/>
    </source>
</evidence>
<protein>
    <submittedName>
        <fullName evidence="3">Uncharacterized protein</fullName>
    </submittedName>
</protein>
<evidence type="ECO:0000313" key="2">
    <source>
        <dbReference type="Proteomes" id="UP000887574"/>
    </source>
</evidence>
<sequence length="95" mass="10475">MANKSASASSAMISGQCQRISTGNMINHLKKKGHAEELKKYQDGECMNRLSGRMAEMFILIKANLKKLRLAPSTELDDEEVGKEKGTESEKSGEE</sequence>
<dbReference type="AlphaFoldDB" id="A0A915D321"/>
<organism evidence="2 3">
    <name type="scientific">Ditylenchus dipsaci</name>
    <dbReference type="NCBI Taxonomy" id="166011"/>
    <lineage>
        <taxon>Eukaryota</taxon>
        <taxon>Metazoa</taxon>
        <taxon>Ecdysozoa</taxon>
        <taxon>Nematoda</taxon>
        <taxon>Chromadorea</taxon>
        <taxon>Rhabditida</taxon>
        <taxon>Tylenchina</taxon>
        <taxon>Tylenchomorpha</taxon>
        <taxon>Sphaerularioidea</taxon>
        <taxon>Anguinidae</taxon>
        <taxon>Anguininae</taxon>
        <taxon>Ditylenchus</taxon>
    </lineage>
</organism>
<evidence type="ECO:0000256" key="1">
    <source>
        <dbReference type="SAM" id="MobiDB-lite"/>
    </source>
</evidence>
<feature type="region of interest" description="Disordered" evidence="1">
    <location>
        <begin position="71"/>
        <end position="95"/>
    </location>
</feature>
<reference evidence="3" key="1">
    <citation type="submission" date="2022-11" db="UniProtKB">
        <authorList>
            <consortium name="WormBaseParasite"/>
        </authorList>
    </citation>
    <scope>IDENTIFICATION</scope>
</reference>
<accession>A0A915D321</accession>
<keyword evidence="2" id="KW-1185">Reference proteome</keyword>
<proteinExistence type="predicted"/>
<dbReference type="Proteomes" id="UP000887574">
    <property type="component" value="Unplaced"/>
</dbReference>